<evidence type="ECO:0000313" key="2">
    <source>
        <dbReference type="EMBL" id="CAF3945584.1"/>
    </source>
</evidence>
<name>A0A814V0B1_9BILA</name>
<keyword evidence="3" id="KW-1185">Reference proteome</keyword>
<dbReference type="EMBL" id="CAJOBC010007866">
    <property type="protein sequence ID" value="CAF3945584.1"/>
    <property type="molecule type" value="Genomic_DNA"/>
</dbReference>
<evidence type="ECO:0000313" key="3">
    <source>
        <dbReference type="Proteomes" id="UP000663829"/>
    </source>
</evidence>
<dbReference type="Proteomes" id="UP000663829">
    <property type="component" value="Unassembled WGS sequence"/>
</dbReference>
<protein>
    <submittedName>
        <fullName evidence="1">Uncharacterized protein</fullName>
    </submittedName>
</protein>
<dbReference type="EMBL" id="CAJNOQ010007865">
    <property type="protein sequence ID" value="CAF1181268.1"/>
    <property type="molecule type" value="Genomic_DNA"/>
</dbReference>
<organism evidence="1 3">
    <name type="scientific">Didymodactylos carnosus</name>
    <dbReference type="NCBI Taxonomy" id="1234261"/>
    <lineage>
        <taxon>Eukaryota</taxon>
        <taxon>Metazoa</taxon>
        <taxon>Spiralia</taxon>
        <taxon>Gnathifera</taxon>
        <taxon>Rotifera</taxon>
        <taxon>Eurotatoria</taxon>
        <taxon>Bdelloidea</taxon>
        <taxon>Philodinida</taxon>
        <taxon>Philodinidae</taxon>
        <taxon>Didymodactylos</taxon>
    </lineage>
</organism>
<proteinExistence type="predicted"/>
<dbReference type="AlphaFoldDB" id="A0A814V0B1"/>
<gene>
    <name evidence="1" type="ORF">GPM918_LOCUS22715</name>
    <name evidence="2" type="ORF">SRO942_LOCUS22714</name>
</gene>
<dbReference type="Proteomes" id="UP000681722">
    <property type="component" value="Unassembled WGS sequence"/>
</dbReference>
<sequence>MSLSGNTDNGYPPYIMRKGVREGELITKRLSQSKQKMTPVRTIYFTMPYYGRESIIFTAHVKKACKRLMPLVKVNFAFRKTLTIKSAYLPLLKGNDASKKLKKLVYKVGCKNCDRVYVGETARERKTKMDEHARDVRNGKVT</sequence>
<dbReference type="OrthoDB" id="8963429at2759"/>
<accession>A0A814V0B1</accession>
<evidence type="ECO:0000313" key="1">
    <source>
        <dbReference type="EMBL" id="CAF1181268.1"/>
    </source>
</evidence>
<reference evidence="1" key="1">
    <citation type="submission" date="2021-02" db="EMBL/GenBank/DDBJ databases">
        <authorList>
            <person name="Nowell W R."/>
        </authorList>
    </citation>
    <scope>NUCLEOTIDE SEQUENCE</scope>
</reference>
<comment type="caution">
    <text evidence="1">The sequence shown here is derived from an EMBL/GenBank/DDBJ whole genome shotgun (WGS) entry which is preliminary data.</text>
</comment>